<keyword evidence="2" id="KW-0378">Hydrolase</keyword>
<feature type="region of interest" description="Disordered" evidence="1">
    <location>
        <begin position="1"/>
        <end position="45"/>
    </location>
</feature>
<reference evidence="2" key="1">
    <citation type="journal article" date="2020" name="mSystems">
        <title>Genome- and Community-Level Interaction Insights into Carbon Utilization and Element Cycling Functions of Hydrothermarchaeota in Hydrothermal Sediment.</title>
        <authorList>
            <person name="Zhou Z."/>
            <person name="Liu Y."/>
            <person name="Xu W."/>
            <person name="Pan J."/>
            <person name="Luo Z.H."/>
            <person name="Li M."/>
        </authorList>
    </citation>
    <scope>NUCLEOTIDE SEQUENCE [LARGE SCALE GENOMIC DNA]</scope>
    <source>
        <strain evidence="2">HyVt-26</strain>
    </source>
</reference>
<evidence type="ECO:0000256" key="1">
    <source>
        <dbReference type="SAM" id="MobiDB-lite"/>
    </source>
</evidence>
<keyword evidence="2" id="KW-0645">Protease</keyword>
<dbReference type="GO" id="GO:0008233">
    <property type="term" value="F:peptidase activity"/>
    <property type="evidence" value="ECO:0007669"/>
    <property type="project" value="UniProtKB-KW"/>
</dbReference>
<dbReference type="GO" id="GO:0006508">
    <property type="term" value="P:proteolysis"/>
    <property type="evidence" value="ECO:0007669"/>
    <property type="project" value="UniProtKB-KW"/>
</dbReference>
<accession>A0A831JXL8</accession>
<proteinExistence type="predicted"/>
<sequence>VLGIYSRENGQGMLFPEEEEPTPPEDSGPEDTPPSSGRPSLKVVK</sequence>
<dbReference type="SUPFAM" id="SSF101738">
    <property type="entry name" value="SspB-like"/>
    <property type="match status" value="1"/>
</dbReference>
<name>A0A831JXL8_9GAMM</name>
<comment type="caution">
    <text evidence="2">The sequence shown here is derived from an EMBL/GenBank/DDBJ whole genome shotgun (WGS) entry which is preliminary data.</text>
</comment>
<feature type="compositionally biased region" description="Acidic residues" evidence="1">
    <location>
        <begin position="16"/>
        <end position="29"/>
    </location>
</feature>
<dbReference type="AlphaFoldDB" id="A0A831JXL8"/>
<gene>
    <name evidence="2" type="ORF">ENG92_03930</name>
</gene>
<dbReference type="Proteomes" id="UP000885822">
    <property type="component" value="Unassembled WGS sequence"/>
</dbReference>
<organism evidence="2">
    <name type="scientific">Thiolapillus brandeum</name>
    <dbReference type="NCBI Taxonomy" id="1076588"/>
    <lineage>
        <taxon>Bacteria</taxon>
        <taxon>Pseudomonadati</taxon>
        <taxon>Pseudomonadota</taxon>
        <taxon>Gammaproteobacteria</taxon>
        <taxon>Chromatiales</taxon>
        <taxon>Sedimenticolaceae</taxon>
        <taxon>Thiolapillus</taxon>
    </lineage>
</organism>
<dbReference type="EMBL" id="DRCV01000177">
    <property type="protein sequence ID" value="HDK38145.1"/>
    <property type="molecule type" value="Genomic_DNA"/>
</dbReference>
<protein>
    <submittedName>
        <fullName evidence="2">ClpXP protease specificity-enhancing factor</fullName>
    </submittedName>
</protein>
<dbReference type="InterPro" id="IPR036760">
    <property type="entry name" value="SspB-like_sf"/>
</dbReference>
<evidence type="ECO:0000313" key="2">
    <source>
        <dbReference type="EMBL" id="HDK38145.1"/>
    </source>
</evidence>
<feature type="non-terminal residue" evidence="2">
    <location>
        <position position="1"/>
    </location>
</feature>